<accession>A0A2H0UDL8</accession>
<dbReference type="AlphaFoldDB" id="A0A2H0UDL8"/>
<evidence type="ECO:0000313" key="1">
    <source>
        <dbReference type="EMBL" id="PIR84477.1"/>
    </source>
</evidence>
<reference evidence="2" key="1">
    <citation type="submission" date="2017-09" db="EMBL/GenBank/DDBJ databases">
        <title>Depth-based differentiation of microbial function through sediment-hosted aquifers and enrichment of novel symbionts in the deep terrestrial subsurface.</title>
        <authorList>
            <person name="Probst A.J."/>
            <person name="Ladd B."/>
            <person name="Jarett J.K."/>
            <person name="Geller-Mcgrath D.E."/>
            <person name="Sieber C.M.K."/>
            <person name="Emerson J.B."/>
            <person name="Anantharaman K."/>
            <person name="Thomas B.C."/>
            <person name="Malmstrom R."/>
            <person name="Stieglmeier M."/>
            <person name="Klingl A."/>
            <person name="Woyke T."/>
            <person name="Ryan C.M."/>
            <person name="Banfield J.F."/>
        </authorList>
    </citation>
    <scope>NUCLEOTIDE SEQUENCE [LARGE SCALE GENOMIC DNA]</scope>
</reference>
<dbReference type="PANTHER" id="PTHR32432:SF3">
    <property type="entry name" value="ETHANOLAMINE UTILIZATION PROTEIN EUTJ"/>
    <property type="match status" value="1"/>
</dbReference>
<comment type="caution">
    <text evidence="1">The sequence shown here is derived from an EMBL/GenBank/DDBJ whole genome shotgun (WGS) entry which is preliminary data.</text>
</comment>
<dbReference type="Gene3D" id="3.30.1490.300">
    <property type="match status" value="1"/>
</dbReference>
<dbReference type="EMBL" id="PFBI01000006">
    <property type="protein sequence ID" value="PIR84477.1"/>
    <property type="molecule type" value="Genomic_DNA"/>
</dbReference>
<proteinExistence type="predicted"/>
<dbReference type="Pfam" id="PF11104">
    <property type="entry name" value="PilM_2"/>
    <property type="match status" value="1"/>
</dbReference>
<organism evidence="1 2">
    <name type="scientific">Candidatus Kaiserbacteria bacterium CG10_big_fil_rev_8_21_14_0_10_47_16</name>
    <dbReference type="NCBI Taxonomy" id="1974608"/>
    <lineage>
        <taxon>Bacteria</taxon>
        <taxon>Candidatus Kaiseribacteriota</taxon>
    </lineage>
</organism>
<dbReference type="InterPro" id="IPR005883">
    <property type="entry name" value="PilM"/>
</dbReference>
<dbReference type="PANTHER" id="PTHR32432">
    <property type="entry name" value="CELL DIVISION PROTEIN FTSA-RELATED"/>
    <property type="match status" value="1"/>
</dbReference>
<protein>
    <recommendedName>
        <fullName evidence="3">SHS2 domain-containing protein</fullName>
    </recommendedName>
</protein>
<dbReference type="Gene3D" id="3.30.420.40">
    <property type="match status" value="2"/>
</dbReference>
<dbReference type="SUPFAM" id="SSF53067">
    <property type="entry name" value="Actin-like ATPase domain"/>
    <property type="match status" value="2"/>
</dbReference>
<dbReference type="InterPro" id="IPR043129">
    <property type="entry name" value="ATPase_NBD"/>
</dbReference>
<dbReference type="NCBIfam" id="TIGR01175">
    <property type="entry name" value="pilM"/>
    <property type="match status" value="1"/>
</dbReference>
<evidence type="ECO:0000313" key="2">
    <source>
        <dbReference type="Proteomes" id="UP000229344"/>
    </source>
</evidence>
<sequence>MAFDIGKLAALFQFGNSAVRGQVIGVDIGASAIKVVALHNVDGVPTLDTYGELQLGPYARGTIGEVVELPAERQKEALVDIMRESSMNGTHAAFSVPNRSSFLTTLTLDTMSEADIQSRIPIEARKYVPIPTNEVTLDWFVLNTNKEKTQTHILLAAIFNEAFQESERVLEGAGLSTLVSELEPFGAVRGTIATKDASVALLDLGASSTKVYVVQDGMVQDVHILRLSGSELTRVFAETSGIEFGKAEELKRSIGITQNTDHKNAVTQMRVHLERGLREVGKRITDSEKESGKQVSHVYVLGGGAFLPGLIPFAQNILQRPMQFADPFSKVAYPAFLEDTLATAGPSFAVALGVALRGLTTLE</sequence>
<dbReference type="Proteomes" id="UP000229344">
    <property type="component" value="Unassembled WGS sequence"/>
</dbReference>
<name>A0A2H0UDL8_9BACT</name>
<dbReference type="CDD" id="cd24049">
    <property type="entry name" value="ASKHA_NBD_PilM"/>
    <property type="match status" value="1"/>
</dbReference>
<gene>
    <name evidence="1" type="ORF">COU16_02765</name>
</gene>
<dbReference type="InterPro" id="IPR050696">
    <property type="entry name" value="FtsA/MreB"/>
</dbReference>
<evidence type="ECO:0008006" key="3">
    <source>
        <dbReference type="Google" id="ProtNLM"/>
    </source>
</evidence>